<name>A0A0D9WPX6_9ORYZ</name>
<reference evidence="3" key="2">
    <citation type="submission" date="2013-12" db="EMBL/GenBank/DDBJ databases">
        <authorList>
            <person name="Yu Y."/>
            <person name="Lee S."/>
            <person name="de Baynast K."/>
            <person name="Wissotski M."/>
            <person name="Liu L."/>
            <person name="Talag J."/>
            <person name="Goicoechea J."/>
            <person name="Angelova A."/>
            <person name="Jetty R."/>
            <person name="Kudrna D."/>
            <person name="Golser W."/>
            <person name="Rivera L."/>
            <person name="Zhang J."/>
            <person name="Wing R."/>
        </authorList>
    </citation>
    <scope>NUCLEOTIDE SEQUENCE</scope>
</reference>
<evidence type="ECO:0000256" key="1">
    <source>
        <dbReference type="SAM" id="MobiDB-lite"/>
    </source>
</evidence>
<dbReference type="Gramene" id="LPERR06G11490.1">
    <property type="protein sequence ID" value="LPERR06G11490.1"/>
    <property type="gene ID" value="LPERR06G11490"/>
</dbReference>
<protein>
    <submittedName>
        <fullName evidence="2">Uncharacterized protein</fullName>
    </submittedName>
</protein>
<sequence length="165" mass="17646">MDDMVEGEKAESLNRFLQMATYIIRKPLDPTMMAQLWKVMAWRKCFVEENMVASADSDAADGGGNSDEDDVIITKEPESHLKAVRYGKSQKRELAINDDDNNYNSSNASAVLSPRTQLVLAGGAACGGGGGGAIRQPAATRFGRSLEATGAGRLGWQQLGGRPPA</sequence>
<accession>A0A0D9WPX6</accession>
<feature type="region of interest" description="Disordered" evidence="1">
    <location>
        <begin position="56"/>
        <end position="75"/>
    </location>
</feature>
<dbReference type="HOGENOM" id="CLU_1613204_0_0_1"/>
<evidence type="ECO:0000313" key="2">
    <source>
        <dbReference type="EnsemblPlants" id="LPERR06G11490.1"/>
    </source>
</evidence>
<dbReference type="AlphaFoldDB" id="A0A0D9WPX6"/>
<reference evidence="2 3" key="1">
    <citation type="submission" date="2012-08" db="EMBL/GenBank/DDBJ databases">
        <title>Oryza genome evolution.</title>
        <authorList>
            <person name="Wing R.A."/>
        </authorList>
    </citation>
    <scope>NUCLEOTIDE SEQUENCE</scope>
</reference>
<evidence type="ECO:0000313" key="3">
    <source>
        <dbReference type="Proteomes" id="UP000032180"/>
    </source>
</evidence>
<dbReference type="Proteomes" id="UP000032180">
    <property type="component" value="Chromosome 6"/>
</dbReference>
<dbReference type="STRING" id="77586.A0A0D9WPX6"/>
<organism evidence="2 3">
    <name type="scientific">Leersia perrieri</name>
    <dbReference type="NCBI Taxonomy" id="77586"/>
    <lineage>
        <taxon>Eukaryota</taxon>
        <taxon>Viridiplantae</taxon>
        <taxon>Streptophyta</taxon>
        <taxon>Embryophyta</taxon>
        <taxon>Tracheophyta</taxon>
        <taxon>Spermatophyta</taxon>
        <taxon>Magnoliopsida</taxon>
        <taxon>Liliopsida</taxon>
        <taxon>Poales</taxon>
        <taxon>Poaceae</taxon>
        <taxon>BOP clade</taxon>
        <taxon>Oryzoideae</taxon>
        <taxon>Oryzeae</taxon>
        <taxon>Oryzinae</taxon>
        <taxon>Leersia</taxon>
    </lineage>
</organism>
<proteinExistence type="predicted"/>
<dbReference type="EnsemblPlants" id="LPERR06G11490.1">
    <property type="protein sequence ID" value="LPERR06G11490.1"/>
    <property type="gene ID" value="LPERR06G11490"/>
</dbReference>
<reference evidence="2" key="3">
    <citation type="submission" date="2015-04" db="UniProtKB">
        <authorList>
            <consortium name="EnsemblPlants"/>
        </authorList>
    </citation>
    <scope>IDENTIFICATION</scope>
</reference>
<keyword evidence="3" id="KW-1185">Reference proteome</keyword>